<dbReference type="RefSeq" id="WP_009056484.1">
    <property type="nucleotide sequence ID" value="NZ_AJYA01000041.1"/>
</dbReference>
<dbReference type="Gene3D" id="2.130.10.10">
    <property type="entry name" value="YVTN repeat-like/Quinoprotein amine dehydrogenase"/>
    <property type="match status" value="1"/>
</dbReference>
<dbReference type="SUPFAM" id="SSF63825">
    <property type="entry name" value="YWTD domain"/>
    <property type="match status" value="1"/>
</dbReference>
<dbReference type="Proteomes" id="UP000005551">
    <property type="component" value="Unassembled WGS sequence"/>
</dbReference>
<proteinExistence type="predicted"/>
<comment type="caution">
    <text evidence="1">The sequence shown here is derived from an EMBL/GenBank/DDBJ whole genome shotgun (WGS) entry which is preliminary data.</text>
</comment>
<dbReference type="AlphaFoldDB" id="I5BYA3"/>
<dbReference type="PATRIC" id="fig|1189621.3.peg.3247"/>
<organism evidence="1 2">
    <name type="scientific">Nitritalea halalkaliphila LW7</name>
    <dbReference type="NCBI Taxonomy" id="1189621"/>
    <lineage>
        <taxon>Bacteria</taxon>
        <taxon>Pseudomonadati</taxon>
        <taxon>Bacteroidota</taxon>
        <taxon>Cytophagia</taxon>
        <taxon>Cytophagales</taxon>
        <taxon>Cyclobacteriaceae</taxon>
        <taxon>Nitritalea</taxon>
    </lineage>
</organism>
<gene>
    <name evidence="1" type="ORF">A3SI_15593</name>
</gene>
<evidence type="ECO:0000313" key="1">
    <source>
        <dbReference type="EMBL" id="EIM74555.1"/>
    </source>
</evidence>
<dbReference type="EMBL" id="AJYA01000041">
    <property type="protein sequence ID" value="EIM74555.1"/>
    <property type="molecule type" value="Genomic_DNA"/>
</dbReference>
<name>I5BYA3_9BACT</name>
<keyword evidence="2" id="KW-1185">Reference proteome</keyword>
<dbReference type="OrthoDB" id="9765926at2"/>
<sequence>MKHTYRSLHHAFERAFWALLLFMSLPFLAQGQGVNRNIWLFGDCEPGRAFLSFGANDAVSAVPLGPNTVAGRQVLGPNTVATAINQATGNLLFYTNGGFVYDGNHSLIGGAVNLGGATGNLQAVAIAVGEFDVDPAIPDSYFIFYITQSGDLGLQQVGVTNNDVAAVGAQDNNFRSGVGPAIKLIDNPNVDNGSFLFYYSGGNLVALDIQGATPASWTEETLPLANAPVQIRFNEETNQVIVVDANNQLTLIDFDPATGQLSNARAVASPGAGEVGGMTFSADGDFLFVSVTNPTTGQGTLHRLSLGGGSWSTVPIGDVTPGPEAILDIRVGPNGRLYVLYEIPGSGRVKIAELENPEEPLQADFIWEVDRFPGIDFCARMFPTFSTTVTFTPTVQIIAPPGNLCPDSPVPW</sequence>
<dbReference type="STRING" id="1189621.A3SI_15593"/>
<reference evidence="1 2" key="1">
    <citation type="submission" date="2012-05" db="EMBL/GenBank/DDBJ databases">
        <title>Genome sequence of Nitritalea halalkaliphila LW7.</title>
        <authorList>
            <person name="Jangir P.K."/>
            <person name="Singh A."/>
            <person name="Shivaji S."/>
            <person name="Sharma R."/>
        </authorList>
    </citation>
    <scope>NUCLEOTIDE SEQUENCE [LARGE SCALE GENOMIC DNA]</scope>
    <source>
        <strain evidence="1 2">LW7</strain>
    </source>
</reference>
<evidence type="ECO:0000313" key="2">
    <source>
        <dbReference type="Proteomes" id="UP000005551"/>
    </source>
</evidence>
<accession>I5BYA3</accession>
<dbReference type="InterPro" id="IPR015943">
    <property type="entry name" value="WD40/YVTN_repeat-like_dom_sf"/>
</dbReference>
<protein>
    <submittedName>
        <fullName evidence="1">Uncharacterized protein</fullName>
    </submittedName>
</protein>